<dbReference type="EMBL" id="BPLF01000002">
    <property type="protein sequence ID" value="GIX63270.1"/>
    <property type="molecule type" value="Genomic_DNA"/>
</dbReference>
<dbReference type="AntiFam" id="ANF00157">
    <property type="entry name" value="Shadow ORF (opposite ileS)"/>
</dbReference>
<sequence>MAAHRKQKPEETSSRGEEVDTAAVAAERRTGGITRRPQRKADLGDAQQQAKTHVSGLLEDVLGHVRHHRSHNAEHVAQDLAHDDLRARAAPPVANVAVERVLVVGYIDVGEASEKHAERPDDLVEAALAEVTPRVAHESEGELQEVKVEAAEPLNADAAAVVAHLAVVGDPNDVLEEVGDLPREVARLGEVLLAQLDVLLQKLVAAHPQPEHVGADRLGAVEVDELGVVVVLAAKHLHEIHGALGCRGKGSVIFGNSSDFLFKPAGRAHSSGGSGARLGFSRRRGLITLGKLAARTVVHEAVRYEATSKRRAAVGPEQRVDQQRRLVPATELVVTLYGVVGSQTAESVAALRRDAATELGENLTETVDGHALSQRRLEPDIDSVGAEVKLAKHPVAELVGRQGLDVHGHAVLARPGAVEAVIRAAELRQAFVPKRVEAHIGHGDGGAPDALATEAPVARAVGHDVAEVVARRVGVHLDFVQLRQARGPVAKREAPLLGETHMRAVAEAPVDVDRQPLDFGPQQQVAQEVLEPRRVQLVDAGAVEQGVNSSVEPLVLVYDVADGGGVGNKRVAHREPAERGEQTEVDEPVGRGSVHDARSLVVHDPGVVVDEVLRAGRRVQHGGIQEQAAPQAADVVLGQEEAEAVVVVHHVEPRVAVEHVVVRAAVQQKAAVGGQGPGQGGPADQAHVRERAVEVERLEDGGRIEQLEAHESGEDVARLGEELGVRQDGAGPRAEVLRAAGAVDQAAIQQRLERLHDAALVVEVVGSVKVPPETPDARALERRGLRLDRPRRHLAAPLPHFHRAGHPGVGQATSQVAQVASAGAQHFGLDRDAMAVPARQEERQAPVEQGGAQQDVLYGFVQEVAVVRRAVGVGRSVQDHRGPLRGLGVGEALAFELGEAAFQQHAVDVVVPPELLDADLPLDCRPVEVFALRPERLGEVERALDGGGVRAGVAFIGAVRA</sequence>
<evidence type="ECO:0000313" key="3">
    <source>
        <dbReference type="Proteomes" id="UP001497744"/>
    </source>
</evidence>
<feature type="region of interest" description="Disordered" evidence="1">
    <location>
        <begin position="1"/>
        <end position="52"/>
    </location>
</feature>
<name>A0AAV4LUK8_BABCB</name>
<feature type="compositionally biased region" description="Basic and acidic residues" evidence="1">
    <location>
        <begin position="8"/>
        <end position="18"/>
    </location>
</feature>
<keyword evidence="2" id="KW-0436">Ligase</keyword>
<evidence type="ECO:0000256" key="1">
    <source>
        <dbReference type="SAM" id="MobiDB-lite"/>
    </source>
</evidence>
<evidence type="ECO:0000313" key="2">
    <source>
        <dbReference type="EMBL" id="GIX63270.1"/>
    </source>
</evidence>
<comment type="caution">
    <text evidence="2">The sequence shown here is derived from an EMBL/GenBank/DDBJ whole genome shotgun (WGS) entry which is preliminary data.</text>
</comment>
<dbReference type="AlphaFoldDB" id="A0AAV4LUK8"/>
<protein>
    <submittedName>
        <fullName evidence="2">Alpha-L-glutamate ligases, RimK family protein</fullName>
    </submittedName>
</protein>
<gene>
    <name evidence="2" type="ORF">BcabD6B2_27050</name>
</gene>
<dbReference type="GeneID" id="94194751"/>
<accession>A0AAV4LUK8</accession>
<keyword evidence="3" id="KW-1185">Reference proteome</keyword>
<reference evidence="2 3" key="1">
    <citation type="submission" date="2021-06" db="EMBL/GenBank/DDBJ databases">
        <title>Genome sequence of Babesia caballi.</title>
        <authorList>
            <person name="Yamagishi J."/>
            <person name="Kidaka T."/>
            <person name="Ochi A."/>
        </authorList>
    </citation>
    <scope>NUCLEOTIDE SEQUENCE [LARGE SCALE GENOMIC DNA]</scope>
    <source>
        <strain evidence="2">USDA-D6B2</strain>
    </source>
</reference>
<dbReference type="GO" id="GO:0016874">
    <property type="term" value="F:ligase activity"/>
    <property type="evidence" value="ECO:0007669"/>
    <property type="project" value="UniProtKB-KW"/>
</dbReference>
<dbReference type="Proteomes" id="UP001497744">
    <property type="component" value="Unassembled WGS sequence"/>
</dbReference>
<feature type="compositionally biased region" description="Basic and acidic residues" evidence="1">
    <location>
        <begin position="573"/>
        <end position="582"/>
    </location>
</feature>
<feature type="region of interest" description="Disordered" evidence="1">
    <location>
        <begin position="569"/>
        <end position="590"/>
    </location>
</feature>
<dbReference type="RefSeq" id="XP_067715339.1">
    <property type="nucleotide sequence ID" value="XM_067859238.1"/>
</dbReference>
<organism evidence="2 3">
    <name type="scientific">Babesia caballi</name>
    <dbReference type="NCBI Taxonomy" id="5871"/>
    <lineage>
        <taxon>Eukaryota</taxon>
        <taxon>Sar</taxon>
        <taxon>Alveolata</taxon>
        <taxon>Apicomplexa</taxon>
        <taxon>Aconoidasida</taxon>
        <taxon>Piroplasmida</taxon>
        <taxon>Babesiidae</taxon>
        <taxon>Babesia</taxon>
    </lineage>
</organism>
<proteinExistence type="predicted"/>